<dbReference type="PANTHER" id="PTHR36981:SF1">
    <property type="entry name" value="P2X PURINORECEPTOR 7 INTRACELLULAR DOMAIN-CONTAINING PROTEIN"/>
    <property type="match status" value="1"/>
</dbReference>
<comment type="caution">
    <text evidence="1">The sequence shown here is derived from an EMBL/GenBank/DDBJ whole genome shotgun (WGS) entry which is preliminary data.</text>
</comment>
<organism evidence="1 2">
    <name type="scientific">Dissostichus mawsoni</name>
    <name type="common">Antarctic cod</name>
    <dbReference type="NCBI Taxonomy" id="36200"/>
    <lineage>
        <taxon>Eukaryota</taxon>
        <taxon>Metazoa</taxon>
        <taxon>Chordata</taxon>
        <taxon>Craniata</taxon>
        <taxon>Vertebrata</taxon>
        <taxon>Euteleostomi</taxon>
        <taxon>Actinopterygii</taxon>
        <taxon>Neopterygii</taxon>
        <taxon>Teleostei</taxon>
        <taxon>Neoteleostei</taxon>
        <taxon>Acanthomorphata</taxon>
        <taxon>Eupercaria</taxon>
        <taxon>Perciformes</taxon>
        <taxon>Notothenioidei</taxon>
        <taxon>Nototheniidae</taxon>
        <taxon>Dissostichus</taxon>
    </lineage>
</organism>
<evidence type="ECO:0000313" key="1">
    <source>
        <dbReference type="EMBL" id="KAF3842754.1"/>
    </source>
</evidence>
<proteinExistence type="predicted"/>
<keyword evidence="2" id="KW-1185">Reference proteome</keyword>
<dbReference type="OrthoDB" id="9907364at2759"/>
<evidence type="ECO:0000313" key="2">
    <source>
        <dbReference type="Proteomes" id="UP000518266"/>
    </source>
</evidence>
<dbReference type="Proteomes" id="UP000518266">
    <property type="component" value="Unassembled WGS sequence"/>
</dbReference>
<dbReference type="AlphaFoldDB" id="A0A7J5Y041"/>
<accession>A0A7J5Y041</accession>
<sequence>MDELSDTAETASGSECTCGNCVDMLTVEESVCCQEQDKVREKLRDVGCVIDHRGFESVCLNEEVLLTAYYGYKEQFGVDDGNEYMEALHVLQTIHPLVLSTSRKKGACASAIMCSQQNQENIPFCRLYRLYRGQLKVFK</sequence>
<reference evidence="1 2" key="1">
    <citation type="submission" date="2020-03" db="EMBL/GenBank/DDBJ databases">
        <title>Dissostichus mawsoni Genome sequencing and assembly.</title>
        <authorList>
            <person name="Park H."/>
        </authorList>
    </citation>
    <scope>NUCLEOTIDE SEQUENCE [LARGE SCALE GENOMIC DNA]</scope>
    <source>
        <strain evidence="1">DM0001</strain>
        <tissue evidence="1">Muscle</tissue>
    </source>
</reference>
<protein>
    <submittedName>
        <fullName evidence="1">Uncharacterized protein</fullName>
    </submittedName>
</protein>
<dbReference type="EMBL" id="JAAKFY010000018">
    <property type="protein sequence ID" value="KAF3842754.1"/>
    <property type="molecule type" value="Genomic_DNA"/>
</dbReference>
<name>A0A7J5Y041_DISMA</name>
<gene>
    <name evidence="1" type="ORF">F7725_001603</name>
</gene>
<dbReference type="PANTHER" id="PTHR36981">
    <property type="entry name" value="ZGC:195170"/>
    <property type="match status" value="1"/>
</dbReference>